<keyword evidence="9" id="KW-1185">Reference proteome</keyword>
<dbReference type="Gene3D" id="1.10.287.470">
    <property type="entry name" value="Helix hairpin bin"/>
    <property type="match status" value="1"/>
</dbReference>
<dbReference type="NCBIfam" id="TIGR01730">
    <property type="entry name" value="RND_mfp"/>
    <property type="match status" value="1"/>
</dbReference>
<proteinExistence type="inferred from homology"/>
<dbReference type="PANTHER" id="PTHR30469:SF11">
    <property type="entry name" value="BLL4320 PROTEIN"/>
    <property type="match status" value="1"/>
</dbReference>
<dbReference type="Pfam" id="PF25917">
    <property type="entry name" value="BSH_RND"/>
    <property type="match status" value="1"/>
</dbReference>
<dbReference type="InterPro" id="IPR006143">
    <property type="entry name" value="RND_pump_MFP"/>
</dbReference>
<feature type="domain" description="CusB-like beta-barrel" evidence="6">
    <location>
        <begin position="200"/>
        <end position="270"/>
    </location>
</feature>
<dbReference type="Pfam" id="PF25967">
    <property type="entry name" value="RND-MFP_C"/>
    <property type="match status" value="1"/>
</dbReference>
<evidence type="ECO:0000313" key="9">
    <source>
        <dbReference type="Proteomes" id="UP001143362"/>
    </source>
</evidence>
<feature type="domain" description="Multidrug resistance protein MdtA-like barrel-sandwich hybrid" evidence="5">
    <location>
        <begin position="66"/>
        <end position="188"/>
    </location>
</feature>
<dbReference type="InterPro" id="IPR058792">
    <property type="entry name" value="Beta-barrel_RND_2"/>
</dbReference>
<dbReference type="InterPro" id="IPR058627">
    <property type="entry name" value="MdtA-like_C"/>
</dbReference>
<reference evidence="8" key="1">
    <citation type="submission" date="2019-02" db="EMBL/GenBank/DDBJ databases">
        <authorList>
            <person name="Li S.-H."/>
        </authorList>
    </citation>
    <scope>NUCLEOTIDE SEQUENCE</scope>
    <source>
        <strain evidence="8">IMCC14734</strain>
    </source>
</reference>
<dbReference type="EMBL" id="SHNN01000002">
    <property type="protein sequence ID" value="MCX2981077.1"/>
    <property type="molecule type" value="Genomic_DNA"/>
</dbReference>
<comment type="similarity">
    <text evidence="2">Belongs to the membrane fusion protein (MFP) (TC 8.A.1) family.</text>
</comment>
<gene>
    <name evidence="8" type="ORF">EYC98_09395</name>
</gene>
<evidence type="ECO:0000313" key="8">
    <source>
        <dbReference type="EMBL" id="MCX2981077.1"/>
    </source>
</evidence>
<sequence length="357" mass="37984">MRAYLLVGALLLAIFGSIAGYLAWRFSTFANMDFTPPPVTIAAGVAITQQRVPQLEAVGTVKAVRGVDLTCETSGEITAINFSSGGTVNAGDVLVVLNDQVEQASLRSQVANLELADVLYQRDSKLIKQKSIPESQYDRSKADLARAKAQLAETEARIRNKRIVAPFAGTVGIRQVDVGDYISPGTTIASLQDLTELEIDFNIPARYATGLSPGQAITLIVDAFPNRVFNANLQALDSRVDSDTLNLLARARINDGDGLLPGMFASLQIRMGESAALTVVPETAISYSLQGNTVYVISERDEGGLTVTAKVVQVGNVVNGNVAIISGIEPGDRVVTAGQNKLYRGASVVVDNSVEMQ</sequence>
<dbReference type="Gene3D" id="2.40.30.170">
    <property type="match status" value="1"/>
</dbReference>
<dbReference type="Gene3D" id="2.40.420.20">
    <property type="match status" value="1"/>
</dbReference>
<evidence type="ECO:0000259" key="6">
    <source>
        <dbReference type="Pfam" id="PF25954"/>
    </source>
</evidence>
<dbReference type="RefSeq" id="WP_279245092.1">
    <property type="nucleotide sequence ID" value="NZ_SHNN01000002.1"/>
</dbReference>
<comment type="caution">
    <text evidence="8">The sequence shown here is derived from an EMBL/GenBank/DDBJ whole genome shotgun (WGS) entry which is preliminary data.</text>
</comment>
<organism evidence="8 9">
    <name type="scientific">Candidatus Litorirhabdus singularis</name>
    <dbReference type="NCBI Taxonomy" id="2518993"/>
    <lineage>
        <taxon>Bacteria</taxon>
        <taxon>Pseudomonadati</taxon>
        <taxon>Pseudomonadota</taxon>
        <taxon>Gammaproteobacteria</taxon>
        <taxon>Cellvibrionales</taxon>
        <taxon>Halieaceae</taxon>
        <taxon>Candidatus Litorirhabdus</taxon>
    </lineage>
</organism>
<dbReference type="Gene3D" id="2.40.50.100">
    <property type="match status" value="1"/>
</dbReference>
<dbReference type="SUPFAM" id="SSF111369">
    <property type="entry name" value="HlyD-like secretion proteins"/>
    <property type="match status" value="1"/>
</dbReference>
<evidence type="ECO:0000256" key="4">
    <source>
        <dbReference type="SAM" id="Coils"/>
    </source>
</evidence>
<comment type="subcellular location">
    <subcellularLocation>
        <location evidence="1">Cell envelope</location>
    </subcellularLocation>
</comment>
<evidence type="ECO:0000256" key="3">
    <source>
        <dbReference type="ARBA" id="ARBA00022448"/>
    </source>
</evidence>
<feature type="domain" description="Multidrug resistance protein MdtA-like C-terminal permuted SH3" evidence="7">
    <location>
        <begin position="279"/>
        <end position="339"/>
    </location>
</feature>
<dbReference type="PANTHER" id="PTHR30469">
    <property type="entry name" value="MULTIDRUG RESISTANCE PROTEIN MDTA"/>
    <property type="match status" value="1"/>
</dbReference>
<name>A0ABT3TI75_9GAMM</name>
<keyword evidence="3" id="KW-0813">Transport</keyword>
<dbReference type="InterPro" id="IPR058625">
    <property type="entry name" value="MdtA-like_BSH"/>
</dbReference>
<feature type="coiled-coil region" evidence="4">
    <location>
        <begin position="137"/>
        <end position="164"/>
    </location>
</feature>
<dbReference type="Proteomes" id="UP001143362">
    <property type="component" value="Unassembled WGS sequence"/>
</dbReference>
<evidence type="ECO:0000259" key="7">
    <source>
        <dbReference type="Pfam" id="PF25967"/>
    </source>
</evidence>
<evidence type="ECO:0000259" key="5">
    <source>
        <dbReference type="Pfam" id="PF25917"/>
    </source>
</evidence>
<keyword evidence="4" id="KW-0175">Coiled coil</keyword>
<dbReference type="Pfam" id="PF25954">
    <property type="entry name" value="Beta-barrel_RND_2"/>
    <property type="match status" value="1"/>
</dbReference>
<protein>
    <submittedName>
        <fullName evidence="8">Efflux RND transporter periplasmic adaptor subunit</fullName>
    </submittedName>
</protein>
<evidence type="ECO:0000256" key="2">
    <source>
        <dbReference type="ARBA" id="ARBA00009477"/>
    </source>
</evidence>
<accession>A0ABT3TI75</accession>
<evidence type="ECO:0000256" key="1">
    <source>
        <dbReference type="ARBA" id="ARBA00004196"/>
    </source>
</evidence>